<protein>
    <submittedName>
        <fullName evidence="2">Uncharacterized protein</fullName>
    </submittedName>
</protein>
<organism evidence="2 3">
    <name type="scientific">Rhododendron simsii</name>
    <name type="common">Sims's rhododendron</name>
    <dbReference type="NCBI Taxonomy" id="118357"/>
    <lineage>
        <taxon>Eukaryota</taxon>
        <taxon>Viridiplantae</taxon>
        <taxon>Streptophyta</taxon>
        <taxon>Embryophyta</taxon>
        <taxon>Tracheophyta</taxon>
        <taxon>Spermatophyta</taxon>
        <taxon>Magnoliopsida</taxon>
        <taxon>eudicotyledons</taxon>
        <taxon>Gunneridae</taxon>
        <taxon>Pentapetalae</taxon>
        <taxon>asterids</taxon>
        <taxon>Ericales</taxon>
        <taxon>Ericaceae</taxon>
        <taxon>Ericoideae</taxon>
        <taxon>Rhodoreae</taxon>
        <taxon>Rhododendron</taxon>
    </lineage>
</organism>
<dbReference type="EMBL" id="WJXA01000002">
    <property type="protein sequence ID" value="KAF7151415.1"/>
    <property type="molecule type" value="Genomic_DNA"/>
</dbReference>
<dbReference type="InterPro" id="IPR027417">
    <property type="entry name" value="P-loop_NTPase"/>
</dbReference>
<dbReference type="OrthoDB" id="1283342at2759"/>
<comment type="caution">
    <text evidence="2">The sequence shown here is derived from an EMBL/GenBank/DDBJ whole genome shotgun (WGS) entry which is preliminary data.</text>
</comment>
<reference evidence="2" key="1">
    <citation type="submission" date="2019-11" db="EMBL/GenBank/DDBJ databases">
        <authorList>
            <person name="Liu Y."/>
            <person name="Hou J."/>
            <person name="Li T.-Q."/>
            <person name="Guan C.-H."/>
            <person name="Wu X."/>
            <person name="Wu H.-Z."/>
            <person name="Ling F."/>
            <person name="Zhang R."/>
            <person name="Shi X.-G."/>
            <person name="Ren J.-P."/>
            <person name="Chen E.-F."/>
            <person name="Sun J.-M."/>
        </authorList>
    </citation>
    <scope>NUCLEOTIDE SEQUENCE</scope>
    <source>
        <strain evidence="2">Adult_tree_wgs_1</strain>
        <tissue evidence="2">Leaves</tissue>
    </source>
</reference>
<sequence>MSETSRLKCIKDYLPTVFDNFRANVVVDGSTINLGLWDTAGLVGMLLVRATEAFFLIVLDEELQALLLLLSSLPDSWEMLVVAISNSAPRGMVTIDMVKDGMFNEEARRKEQSTSVDTEALIVQNRGRSKTRNSGGDRNKYKDRSRSKSRGTSKPRSEIEYFHYHKMGHMSKECRILQKELNKGKCVESSGVKVQPQLPPMEKLSLFAMMVLLGSRGKT</sequence>
<evidence type="ECO:0000313" key="2">
    <source>
        <dbReference type="EMBL" id="KAF7151415.1"/>
    </source>
</evidence>
<name>A0A834HFC5_RHOSS</name>
<accession>A0A834HFC5</accession>
<keyword evidence="3" id="KW-1185">Reference proteome</keyword>
<dbReference type="AlphaFoldDB" id="A0A834HFC5"/>
<evidence type="ECO:0000256" key="1">
    <source>
        <dbReference type="SAM" id="MobiDB-lite"/>
    </source>
</evidence>
<feature type="region of interest" description="Disordered" evidence="1">
    <location>
        <begin position="106"/>
        <end position="159"/>
    </location>
</feature>
<dbReference type="Gene3D" id="3.40.50.300">
    <property type="entry name" value="P-loop containing nucleotide triphosphate hydrolases"/>
    <property type="match status" value="1"/>
</dbReference>
<feature type="compositionally biased region" description="Basic and acidic residues" evidence="1">
    <location>
        <begin position="135"/>
        <end position="146"/>
    </location>
</feature>
<dbReference type="Pfam" id="PF14223">
    <property type="entry name" value="Retrotran_gag_2"/>
    <property type="match status" value="1"/>
</dbReference>
<proteinExistence type="predicted"/>
<evidence type="ECO:0000313" key="3">
    <source>
        <dbReference type="Proteomes" id="UP000626092"/>
    </source>
</evidence>
<dbReference type="SUPFAM" id="SSF52540">
    <property type="entry name" value="P-loop containing nucleoside triphosphate hydrolases"/>
    <property type="match status" value="1"/>
</dbReference>
<gene>
    <name evidence="2" type="ORF">RHSIM_Rhsim02G0170000</name>
</gene>
<dbReference type="Proteomes" id="UP000626092">
    <property type="component" value="Unassembled WGS sequence"/>
</dbReference>